<organism evidence="1 2">
    <name type="scientific">Methylophaga thiooxydans DMS010</name>
    <dbReference type="NCBI Taxonomy" id="637616"/>
    <lineage>
        <taxon>Bacteria</taxon>
        <taxon>Pseudomonadati</taxon>
        <taxon>Pseudomonadota</taxon>
        <taxon>Gammaproteobacteria</taxon>
        <taxon>Thiotrichales</taxon>
        <taxon>Piscirickettsiaceae</taxon>
        <taxon>Methylophaga</taxon>
    </lineage>
</organism>
<dbReference type="Proteomes" id="UP000004679">
    <property type="component" value="Unassembled WGS sequence"/>
</dbReference>
<dbReference type="HOGENOM" id="CLU_3312661_0_0_6"/>
<proteinExistence type="predicted"/>
<evidence type="ECO:0000313" key="1">
    <source>
        <dbReference type="EMBL" id="EEF81190.1"/>
    </source>
</evidence>
<protein>
    <submittedName>
        <fullName evidence="1">Uncharacterized protein</fullName>
    </submittedName>
</protein>
<dbReference type="AlphaFoldDB" id="C0N2C1"/>
<reference evidence="1 2" key="1">
    <citation type="journal article" date="2011" name="J. Bacteriol.">
        <title>Draft genome sequence of the chemolithoheterotrophic, halophilic methylotroph Methylophaga thiooxydans DMS010.</title>
        <authorList>
            <person name="Boden R."/>
            <person name="Ferriera S."/>
            <person name="Johnson J."/>
            <person name="Kelly D.P."/>
            <person name="Murrell J.C."/>
            <person name="Schafer H."/>
        </authorList>
    </citation>
    <scope>NUCLEOTIDE SEQUENCE [LARGE SCALE GENOMIC DNA]</scope>
    <source>
        <strain evidence="1 2">DMS010</strain>
    </source>
</reference>
<gene>
    <name evidence="1" type="ORF">MDMS009_182</name>
</gene>
<sequence length="39" mass="4558">MIIAVPQIINAIATDRKNTLNIHAWESQQWEMVDKTIHK</sequence>
<keyword evidence="2" id="KW-1185">Reference proteome</keyword>
<evidence type="ECO:0000313" key="2">
    <source>
        <dbReference type="Proteomes" id="UP000004679"/>
    </source>
</evidence>
<name>C0N2C1_9GAMM</name>
<dbReference type="EMBL" id="GG657883">
    <property type="protein sequence ID" value="EEF81190.1"/>
    <property type="molecule type" value="Genomic_DNA"/>
</dbReference>
<accession>C0N2C1</accession>